<organism evidence="8 9">
    <name type="scientific">Pectinatus haikarae</name>
    <dbReference type="NCBI Taxonomy" id="349096"/>
    <lineage>
        <taxon>Bacteria</taxon>
        <taxon>Bacillati</taxon>
        <taxon>Bacillota</taxon>
        <taxon>Negativicutes</taxon>
        <taxon>Selenomonadales</taxon>
        <taxon>Selenomonadaceae</taxon>
        <taxon>Pectinatus</taxon>
    </lineage>
</organism>
<dbReference type="Proteomes" id="UP001239167">
    <property type="component" value="Unassembled WGS sequence"/>
</dbReference>
<feature type="transmembrane region" description="Helical" evidence="6">
    <location>
        <begin position="77"/>
        <end position="100"/>
    </location>
</feature>
<feature type="transmembrane region" description="Helical" evidence="6">
    <location>
        <begin position="365"/>
        <end position="383"/>
    </location>
</feature>
<feature type="transmembrane region" description="Helical" evidence="6">
    <location>
        <begin position="212"/>
        <end position="233"/>
    </location>
</feature>
<dbReference type="Gene3D" id="1.20.1250.20">
    <property type="entry name" value="MFS general substrate transporter like domains"/>
    <property type="match status" value="1"/>
</dbReference>
<gene>
    <name evidence="8" type="ORF">J2S01_002760</name>
</gene>
<dbReference type="PROSITE" id="PS50850">
    <property type="entry name" value="MFS"/>
    <property type="match status" value="1"/>
</dbReference>
<dbReference type="EMBL" id="JAUSUE010000026">
    <property type="protein sequence ID" value="MDQ0205023.1"/>
    <property type="molecule type" value="Genomic_DNA"/>
</dbReference>
<dbReference type="InterPro" id="IPR020846">
    <property type="entry name" value="MFS_dom"/>
</dbReference>
<evidence type="ECO:0000256" key="2">
    <source>
        <dbReference type="ARBA" id="ARBA00022448"/>
    </source>
</evidence>
<keyword evidence="3 6" id="KW-0812">Transmembrane</keyword>
<comment type="caution">
    <text evidence="8">The sequence shown here is derived from an EMBL/GenBank/DDBJ whole genome shotgun (WGS) entry which is preliminary data.</text>
</comment>
<feature type="domain" description="Major facilitator superfamily (MFS) profile" evidence="7">
    <location>
        <begin position="10"/>
        <end position="388"/>
    </location>
</feature>
<dbReference type="PANTHER" id="PTHR23531">
    <property type="entry name" value="QUINOLENE RESISTANCE PROTEIN NORA"/>
    <property type="match status" value="1"/>
</dbReference>
<dbReference type="Pfam" id="PF07690">
    <property type="entry name" value="MFS_1"/>
    <property type="match status" value="1"/>
</dbReference>
<dbReference type="SUPFAM" id="SSF103473">
    <property type="entry name" value="MFS general substrate transporter"/>
    <property type="match status" value="1"/>
</dbReference>
<protein>
    <submittedName>
        <fullName evidence="8">MFS family permease</fullName>
    </submittedName>
</protein>
<feature type="transmembrane region" description="Helical" evidence="6">
    <location>
        <begin position="170"/>
        <end position="191"/>
    </location>
</feature>
<evidence type="ECO:0000256" key="5">
    <source>
        <dbReference type="ARBA" id="ARBA00023136"/>
    </source>
</evidence>
<feature type="transmembrane region" description="Helical" evidence="6">
    <location>
        <begin position="138"/>
        <end position="158"/>
    </location>
</feature>
<dbReference type="RefSeq" id="WP_196603833.1">
    <property type="nucleotide sequence ID" value="NZ_CP116940.1"/>
</dbReference>
<evidence type="ECO:0000256" key="3">
    <source>
        <dbReference type="ARBA" id="ARBA00022692"/>
    </source>
</evidence>
<comment type="subcellular location">
    <subcellularLocation>
        <location evidence="1">Cell membrane</location>
        <topology evidence="1">Multi-pass membrane protein</topology>
    </subcellularLocation>
</comment>
<dbReference type="PROSITE" id="PS00217">
    <property type="entry name" value="SUGAR_TRANSPORT_2"/>
    <property type="match status" value="1"/>
</dbReference>
<feature type="transmembrane region" description="Helical" evidence="6">
    <location>
        <begin position="12"/>
        <end position="35"/>
    </location>
</feature>
<proteinExistence type="predicted"/>
<feature type="transmembrane region" description="Helical" evidence="6">
    <location>
        <begin position="47"/>
        <end position="65"/>
    </location>
</feature>
<evidence type="ECO:0000313" key="9">
    <source>
        <dbReference type="Proteomes" id="UP001239167"/>
    </source>
</evidence>
<dbReference type="InterPro" id="IPR052714">
    <property type="entry name" value="MFS_Exporter"/>
</dbReference>
<keyword evidence="9" id="KW-1185">Reference proteome</keyword>
<evidence type="ECO:0000313" key="8">
    <source>
        <dbReference type="EMBL" id="MDQ0205023.1"/>
    </source>
</evidence>
<dbReference type="CDD" id="cd17489">
    <property type="entry name" value="MFS_YfcJ_like"/>
    <property type="match status" value="1"/>
</dbReference>
<evidence type="ECO:0000259" key="7">
    <source>
        <dbReference type="PROSITE" id="PS50850"/>
    </source>
</evidence>
<dbReference type="InterPro" id="IPR005829">
    <property type="entry name" value="Sugar_transporter_CS"/>
</dbReference>
<feature type="transmembrane region" description="Helical" evidence="6">
    <location>
        <begin position="337"/>
        <end position="359"/>
    </location>
</feature>
<keyword evidence="4 6" id="KW-1133">Transmembrane helix</keyword>
<sequence>MNKSKLWTKAFVIDCIICFLVNLAYYLTMVIIADYTMTNLHASLGDAGFACGIFILGALFARLFVGRSIERLGTKKALYFGLILFLLSTLLNLKTVNLLFLFGVRFLQGIGFGVASTATGTIMAQIVPAERRGEGTSYYAMFVTLSTAIGPFLGIYLYQNGNLDNNLILGAILLSVSCIATFILVVPEVKLTKEQLKQMQGFSLGNFFERKAIPIAIITFFISIGFSSILGFITSFEKEINLIEAGKFFFLVYAVFAVASRPFTGRLFDQKGDNFVMYPSFVVFAIGLYILSQTHQGFLLLAAGAFIGLGFGTYMSCAQAIAINISPSHRIGLATSTFFIFMDLGVGFGPLLLGTIIPFLQFRGLYEALAIVVIICMFLYYFLHGSTSKNKEQVDAKTSNIQ</sequence>
<feature type="transmembrane region" description="Helical" evidence="6">
    <location>
        <begin position="275"/>
        <end position="292"/>
    </location>
</feature>
<keyword evidence="2" id="KW-0813">Transport</keyword>
<dbReference type="InterPro" id="IPR036259">
    <property type="entry name" value="MFS_trans_sf"/>
</dbReference>
<evidence type="ECO:0000256" key="6">
    <source>
        <dbReference type="SAM" id="Phobius"/>
    </source>
</evidence>
<dbReference type="InterPro" id="IPR011701">
    <property type="entry name" value="MFS"/>
</dbReference>
<evidence type="ECO:0000256" key="4">
    <source>
        <dbReference type="ARBA" id="ARBA00022989"/>
    </source>
</evidence>
<feature type="transmembrane region" description="Helical" evidence="6">
    <location>
        <begin position="298"/>
        <end position="325"/>
    </location>
</feature>
<name>A0ABT9YB12_9FIRM</name>
<accession>A0ABT9YB12</accession>
<feature type="transmembrane region" description="Helical" evidence="6">
    <location>
        <begin position="245"/>
        <end position="263"/>
    </location>
</feature>
<dbReference type="PANTHER" id="PTHR23531:SF1">
    <property type="entry name" value="QUINOLENE RESISTANCE PROTEIN NORA"/>
    <property type="match status" value="1"/>
</dbReference>
<evidence type="ECO:0000256" key="1">
    <source>
        <dbReference type="ARBA" id="ARBA00004651"/>
    </source>
</evidence>
<feature type="transmembrane region" description="Helical" evidence="6">
    <location>
        <begin position="106"/>
        <end position="126"/>
    </location>
</feature>
<keyword evidence="5 6" id="KW-0472">Membrane</keyword>
<reference evidence="8 9" key="1">
    <citation type="submission" date="2023-07" db="EMBL/GenBank/DDBJ databases">
        <title>Genomic Encyclopedia of Type Strains, Phase IV (KMG-IV): sequencing the most valuable type-strain genomes for metagenomic binning, comparative biology and taxonomic classification.</title>
        <authorList>
            <person name="Goeker M."/>
        </authorList>
    </citation>
    <scope>NUCLEOTIDE SEQUENCE [LARGE SCALE GENOMIC DNA]</scope>
    <source>
        <strain evidence="8 9">DSM 16980</strain>
    </source>
</reference>